<dbReference type="RefSeq" id="WP_039681140.1">
    <property type="nucleotide sequence ID" value="NZ_JWHR01000144.1"/>
</dbReference>
<dbReference type="InterPro" id="IPR017853">
    <property type="entry name" value="GH"/>
</dbReference>
<organism evidence="1 2">
    <name type="scientific">Terrisporobacter othiniensis</name>
    <dbReference type="NCBI Taxonomy" id="1577792"/>
    <lineage>
        <taxon>Bacteria</taxon>
        <taxon>Bacillati</taxon>
        <taxon>Bacillota</taxon>
        <taxon>Clostridia</taxon>
        <taxon>Peptostreptococcales</taxon>
        <taxon>Peptostreptococcaceae</taxon>
        <taxon>Terrisporobacter</taxon>
    </lineage>
</organism>
<comment type="caution">
    <text evidence="1">The sequence shown here is derived from an EMBL/GenBank/DDBJ whole genome shotgun (WGS) entry which is preliminary data.</text>
</comment>
<sequence length="692" mass="80299">MKKFLVAATLVFILALGFLGDIIANKITAQNDTYFVKTNKEEINIAIDKKWQKLDIVGVNLDSNKPGNFPNEKKVTEKEYLNWLTIIDNMGANCIKLPDIMESDFYIALEKFNKDREEPIYIIQGIYFDEIDLKNGEDIQSEELEEKFKNNIELVVDSIHGNELTSSKAIENQYYKADISNYLLGYTLGVEFASRDLIYTELINNKKSYNGTYFYTNKDASSFESYMAKTADYLVKYEYKQYKDQRLIGFIGSSKNYEKLNKSNQNEEDSISDYLNPNNIKAKRKLKTGIFASYSLYPSYTNIKEYQNNLEGYLNKLKKMHKMPIIIGEYGVPSSRNSGDFNIDTNKGYINEEEQGKALVNAYDAINNAKLAGSFIFELQDSWYRTSWNTKESKILDRAPLWSDAQDYSQNFGLVAFDPGKEKSESYPDNNISEWKDKDVINKNDNMSLSMKSDEKYLYFMLKSKNTINLDKQDIYIDLDITPNSGSTKSSQLNLNFENPVDFIIEIKDRKNAKVLIHEYYNYFSFNENKKENQIRPDLISVKPDMDEFSPIYIESRPRMYVEDLDKVVDSIKLETGKLLHGNSNPSNKDYNSASDFYIGDDYVEIRVPWALLNFMDPSTKQIMDDIYKYYGARPMIINKINVGATIKENESIKTKLESSKFRLKSWIIPEYHQRLKKSYDIIKGELNARSN</sequence>
<keyword evidence="2" id="KW-1185">Reference proteome</keyword>
<protein>
    <submittedName>
        <fullName evidence="1">Uncharacterized protein</fullName>
    </submittedName>
</protein>
<dbReference type="SUPFAM" id="SSF51445">
    <property type="entry name" value="(Trans)glycosidases"/>
    <property type="match status" value="1"/>
</dbReference>
<accession>A0A0B3VSL8</accession>
<proteinExistence type="predicted"/>
<gene>
    <name evidence="1" type="ORF">QX51_17230</name>
</gene>
<dbReference type="AlphaFoldDB" id="A0A0B3VSL8"/>
<dbReference type="OrthoDB" id="916275at2"/>
<dbReference type="Proteomes" id="UP000031189">
    <property type="component" value="Unassembled WGS sequence"/>
</dbReference>
<name>A0A0B3VSL8_9FIRM</name>
<evidence type="ECO:0000313" key="1">
    <source>
        <dbReference type="EMBL" id="KHS55808.1"/>
    </source>
</evidence>
<dbReference type="STRING" id="1577792.QX51_17230"/>
<reference evidence="1 2" key="1">
    <citation type="submission" date="2014-12" db="EMBL/GenBank/DDBJ databases">
        <title>Draft genome sequence of Terrisporobacter sp. 08-306576, isolated from the blood culture of a bacteremia patient.</title>
        <authorList>
            <person name="Lund L.C."/>
            <person name="Sydenham T.V."/>
            <person name="Hogh S.V."/>
            <person name="Skov M.N."/>
            <person name="Kemp M."/>
            <person name="Justesen U.S."/>
        </authorList>
    </citation>
    <scope>NUCLEOTIDE SEQUENCE [LARGE SCALE GENOMIC DNA]</scope>
    <source>
        <strain evidence="1 2">08-306576</strain>
    </source>
</reference>
<dbReference type="Gene3D" id="3.20.20.80">
    <property type="entry name" value="Glycosidases"/>
    <property type="match status" value="1"/>
</dbReference>
<evidence type="ECO:0000313" key="2">
    <source>
        <dbReference type="Proteomes" id="UP000031189"/>
    </source>
</evidence>
<dbReference type="EMBL" id="JWHR01000144">
    <property type="protein sequence ID" value="KHS55808.1"/>
    <property type="molecule type" value="Genomic_DNA"/>
</dbReference>